<feature type="transmembrane region" description="Helical" evidence="1">
    <location>
        <begin position="166"/>
        <end position="187"/>
    </location>
</feature>
<feature type="domain" description="DUF1616" evidence="2">
    <location>
        <begin position="27"/>
        <end position="323"/>
    </location>
</feature>
<feature type="transmembrane region" description="Helical" evidence="1">
    <location>
        <begin position="112"/>
        <end position="129"/>
    </location>
</feature>
<organism evidence="3 4">
    <name type="scientific">Methanofollis aquaemaris</name>
    <dbReference type="NCBI Taxonomy" id="126734"/>
    <lineage>
        <taxon>Archaea</taxon>
        <taxon>Methanobacteriati</taxon>
        <taxon>Methanobacteriota</taxon>
        <taxon>Stenosarchaea group</taxon>
        <taxon>Methanomicrobia</taxon>
        <taxon>Methanomicrobiales</taxon>
        <taxon>Methanomicrobiaceae</taxon>
        <taxon>Methanofollis</taxon>
    </lineage>
</organism>
<feature type="transmembrane region" description="Helical" evidence="1">
    <location>
        <begin position="82"/>
        <end position="100"/>
    </location>
</feature>
<keyword evidence="1" id="KW-1133">Transmembrane helix</keyword>
<sequence>MSEEQPAMPVILEALDPKHTPKDLIFIALWTLATIPAIYLPLTHGTFIQVIFGLPMVLFIPGYALIAALFPEKDDIDGIERVALSFGLSIAVVPLIGLALNYTPWGIRLEPILISLIAFTLAMLIAAHWRRALLPADRRFVVPFREMASEAKAELFPEEQSQLDRALSVILVLAILAAVVTTVYVIVVPKEGEHFTEFYILGAGGKAADYPTTFSAGSEQSLIIGIGNHEYREVPYTVEVLLTNQTFNEATNTSQINAMERLDQFTVTVPHNETVERPYNFTVTNTEMNRLQFLLFNETVPSDAVWNKDRINASYRDLHLWITVRPTAR</sequence>
<keyword evidence="1" id="KW-0812">Transmembrane</keyword>
<dbReference type="KEGG" id="maqe:RJ40_08885"/>
<evidence type="ECO:0000313" key="3">
    <source>
        <dbReference type="EMBL" id="QSZ67612.1"/>
    </source>
</evidence>
<dbReference type="EMBL" id="CP036172">
    <property type="protein sequence ID" value="QSZ67612.1"/>
    <property type="molecule type" value="Genomic_DNA"/>
</dbReference>
<evidence type="ECO:0000256" key="1">
    <source>
        <dbReference type="SAM" id="Phobius"/>
    </source>
</evidence>
<dbReference type="GeneID" id="76424478"/>
<dbReference type="InterPro" id="IPR011674">
    <property type="entry name" value="DUF1616"/>
</dbReference>
<dbReference type="Pfam" id="PF07760">
    <property type="entry name" value="DUF1616"/>
    <property type="match status" value="1"/>
</dbReference>
<evidence type="ECO:0000313" key="4">
    <source>
        <dbReference type="Proteomes" id="UP001042704"/>
    </source>
</evidence>
<dbReference type="RefSeq" id="WP_265580514.1">
    <property type="nucleotide sequence ID" value="NZ_CP036172.1"/>
</dbReference>
<accession>A0A8A3S6D2</accession>
<protein>
    <submittedName>
        <fullName evidence="3">DUF1616 domain-containing protein</fullName>
    </submittedName>
</protein>
<dbReference type="PIRSF" id="PIRSF018671">
    <property type="entry name" value="UCP018671"/>
    <property type="match status" value="1"/>
</dbReference>
<proteinExistence type="predicted"/>
<dbReference type="Proteomes" id="UP001042704">
    <property type="component" value="Chromosome"/>
</dbReference>
<dbReference type="InterPro" id="IPR014495">
    <property type="entry name" value="UCP018671"/>
</dbReference>
<evidence type="ECO:0000259" key="2">
    <source>
        <dbReference type="Pfam" id="PF07760"/>
    </source>
</evidence>
<reference evidence="3" key="1">
    <citation type="journal article" date="2001" name="Int. J. Syst. Evol. Microbiol.">
        <title>Methanofollis aquaemaris sp. nov., a methanogen isolated from an aquaculture fish pond.</title>
        <authorList>
            <person name="Lai M.C."/>
            <person name="Chen S.C."/>
        </authorList>
    </citation>
    <scope>NUCLEOTIDE SEQUENCE</scope>
    <source>
        <strain evidence="3">N2F9704</strain>
    </source>
</reference>
<name>A0A8A3S6D2_9EURY</name>
<gene>
    <name evidence="3" type="ORF">RJ40_08885</name>
</gene>
<feature type="transmembrane region" description="Helical" evidence="1">
    <location>
        <begin position="48"/>
        <end position="70"/>
    </location>
</feature>
<keyword evidence="1" id="KW-0472">Membrane</keyword>
<reference evidence="3" key="2">
    <citation type="submission" date="2019-02" db="EMBL/GenBank/DDBJ databases">
        <authorList>
            <person name="Chen S.-C."/>
            <person name="Chien H.-H."/>
            <person name="Lai M.-C."/>
        </authorList>
    </citation>
    <scope>NUCLEOTIDE SEQUENCE</scope>
    <source>
        <strain evidence="3">N2F9704</strain>
    </source>
</reference>
<feature type="transmembrane region" description="Helical" evidence="1">
    <location>
        <begin position="24"/>
        <end position="42"/>
    </location>
</feature>
<dbReference type="AlphaFoldDB" id="A0A8A3S6D2"/>
<keyword evidence="4" id="KW-1185">Reference proteome</keyword>